<dbReference type="PANTHER" id="PTHR43065:SF10">
    <property type="entry name" value="PEROXIDE STRESS-ACTIVATED HISTIDINE KINASE MAK3"/>
    <property type="match status" value="1"/>
</dbReference>
<dbReference type="Gene3D" id="1.10.287.130">
    <property type="match status" value="1"/>
</dbReference>
<dbReference type="InterPro" id="IPR004358">
    <property type="entry name" value="Sig_transdc_His_kin-like_C"/>
</dbReference>
<dbReference type="SMART" id="SM00091">
    <property type="entry name" value="PAS"/>
    <property type="match status" value="1"/>
</dbReference>
<dbReference type="InterPro" id="IPR036097">
    <property type="entry name" value="HisK_dim/P_sf"/>
</dbReference>
<dbReference type="SMART" id="SM00387">
    <property type="entry name" value="HATPase_c"/>
    <property type="match status" value="1"/>
</dbReference>
<dbReference type="SMART" id="SM00388">
    <property type="entry name" value="HisKA"/>
    <property type="match status" value="1"/>
</dbReference>
<evidence type="ECO:0000313" key="12">
    <source>
        <dbReference type="Proteomes" id="UP000184526"/>
    </source>
</evidence>
<dbReference type="PRINTS" id="PR00344">
    <property type="entry name" value="BCTRLSENSOR"/>
</dbReference>
<dbReference type="InterPro" id="IPR036890">
    <property type="entry name" value="HATPase_C_sf"/>
</dbReference>
<dbReference type="Pfam" id="PF00512">
    <property type="entry name" value="HisKA"/>
    <property type="match status" value="1"/>
</dbReference>
<dbReference type="STRING" id="1121306.SAMN02745196_02946"/>
<dbReference type="Gene3D" id="3.30.450.20">
    <property type="entry name" value="PAS domain"/>
    <property type="match status" value="1"/>
</dbReference>
<feature type="transmembrane region" description="Helical" evidence="9">
    <location>
        <begin position="288"/>
        <end position="309"/>
    </location>
</feature>
<dbReference type="InterPro" id="IPR005467">
    <property type="entry name" value="His_kinase_dom"/>
</dbReference>
<dbReference type="EC" id="2.7.13.3" evidence="2"/>
<evidence type="ECO:0000256" key="2">
    <source>
        <dbReference type="ARBA" id="ARBA00012438"/>
    </source>
</evidence>
<keyword evidence="4" id="KW-0808">Transferase</keyword>
<dbReference type="Gene3D" id="3.40.190.10">
    <property type="entry name" value="Periplasmic binding protein-like II"/>
    <property type="match status" value="2"/>
</dbReference>
<proteinExistence type="predicted"/>
<keyword evidence="9" id="KW-0812">Transmembrane</keyword>
<dbReference type="Gene3D" id="3.30.565.10">
    <property type="entry name" value="Histidine kinase-like ATPase, C-terminal domain"/>
    <property type="match status" value="1"/>
</dbReference>
<keyword evidence="6 11" id="KW-0418">Kinase</keyword>
<keyword evidence="5" id="KW-0547">Nucleotide-binding</keyword>
<evidence type="ECO:0000256" key="6">
    <source>
        <dbReference type="ARBA" id="ARBA00022777"/>
    </source>
</evidence>
<dbReference type="OrthoDB" id="9784397at2"/>
<evidence type="ECO:0000313" key="11">
    <source>
        <dbReference type="EMBL" id="SHI11503.1"/>
    </source>
</evidence>
<feature type="transmembrane region" description="Helical" evidence="9">
    <location>
        <begin position="6"/>
        <end position="24"/>
    </location>
</feature>
<keyword evidence="7" id="KW-0067">ATP-binding</keyword>
<keyword evidence="9" id="KW-1133">Transmembrane helix</keyword>
<organism evidence="11 12">
    <name type="scientific">Clostridium collagenovorans DSM 3089</name>
    <dbReference type="NCBI Taxonomy" id="1121306"/>
    <lineage>
        <taxon>Bacteria</taxon>
        <taxon>Bacillati</taxon>
        <taxon>Bacillota</taxon>
        <taxon>Clostridia</taxon>
        <taxon>Eubacteriales</taxon>
        <taxon>Clostridiaceae</taxon>
        <taxon>Clostridium</taxon>
    </lineage>
</organism>
<dbReference type="Pfam" id="PF00497">
    <property type="entry name" value="SBP_bac_3"/>
    <property type="match status" value="1"/>
</dbReference>
<keyword evidence="12" id="KW-1185">Reference proteome</keyword>
<dbReference type="PROSITE" id="PS50109">
    <property type="entry name" value="HIS_KIN"/>
    <property type="match status" value="1"/>
</dbReference>
<evidence type="ECO:0000259" key="10">
    <source>
        <dbReference type="PROSITE" id="PS50109"/>
    </source>
</evidence>
<gene>
    <name evidence="11" type="ORF">SAMN02745196_02946</name>
</gene>
<dbReference type="InterPro" id="IPR003661">
    <property type="entry name" value="HisK_dim/P_dom"/>
</dbReference>
<reference evidence="11 12" key="1">
    <citation type="submission" date="2016-11" db="EMBL/GenBank/DDBJ databases">
        <authorList>
            <person name="Jaros S."/>
            <person name="Januszkiewicz K."/>
            <person name="Wedrychowicz H."/>
        </authorList>
    </citation>
    <scope>NUCLEOTIDE SEQUENCE [LARGE SCALE GENOMIC DNA]</scope>
    <source>
        <strain evidence="11 12">DSM 3089</strain>
    </source>
</reference>
<accession>A0A1M5YJ09</accession>
<evidence type="ECO:0000256" key="9">
    <source>
        <dbReference type="SAM" id="Phobius"/>
    </source>
</evidence>
<keyword evidence="3" id="KW-0597">Phosphoprotein</keyword>
<evidence type="ECO:0000256" key="7">
    <source>
        <dbReference type="ARBA" id="ARBA00022840"/>
    </source>
</evidence>
<dbReference type="AlphaFoldDB" id="A0A1M5YJ09"/>
<feature type="domain" description="Histidine kinase" evidence="10">
    <location>
        <begin position="460"/>
        <end position="667"/>
    </location>
</feature>
<keyword evidence="9" id="KW-0472">Membrane</keyword>
<sequence length="669" mass="75874">MRKRISIGIILGLLCLTFLTNYYFKIEYGLNIISYIERAMPISKSEKQWLDNHGPIIYGSDQSSPPLRYIDNDNQYTGSVVDYIRALSIEIGQVIEFVPLKNWDESLYNVAESKKDFFDLIPSYERSNAFDFSDPIYVLKGAIAVDKDNKSINSLNDLAGKEVAIPKNDYAIEFINNNIKDVKIIYTKNLEDALKLLGDGNVDAVVGDEPVLRYSLDTLSLREKVRILEQVIYDEDAVLAVPKGEKELLSILNKGILSVKKKDILSNIDNKWYGVSLPLKRSNTKKHITLICLIFASIISVIVYIYHAINLILKNEIDNKTAELNKSKKQLQVTFDGLTHLLIVLDKRLNIININKASCNFLNKPREKIIGKNYSILKRGFQTKELDEVINETFTQKKNLKIDFNYRKKIYRVSTFILCEQEEPLENILVMIDDITQVKMGERKLVYENKMVAIGQLASGVAHEIRNPLGIIRNYAYLLKVDTEEEEQLEYIDVIESSVDRASGIIDNLLDFGRLSDNEYSIINISRFLKGIANLNKKALKDKSIALVINCNNELEYSVNQGSLKHVIFNLLSNAIDAVDKGGEIIIDCEVNNDNLEIEFIDNGNGIKKEDLENIFNPFFTTKLDKKGTGLGLYITYTEVKKFGGNISVSSKVNKGTVFHIDIPWGGGN</sequence>
<dbReference type="InterPro" id="IPR000014">
    <property type="entry name" value="PAS"/>
</dbReference>
<dbReference type="SUPFAM" id="SSF47384">
    <property type="entry name" value="Homodimeric domain of signal transducing histidine kinase"/>
    <property type="match status" value="1"/>
</dbReference>
<comment type="catalytic activity">
    <reaction evidence="1">
        <text>ATP + protein L-histidine = ADP + protein N-phospho-L-histidine.</text>
        <dbReference type="EC" id="2.7.13.3"/>
    </reaction>
</comment>
<evidence type="ECO:0000256" key="4">
    <source>
        <dbReference type="ARBA" id="ARBA00022679"/>
    </source>
</evidence>
<dbReference type="SMART" id="SM00062">
    <property type="entry name" value="PBPb"/>
    <property type="match status" value="1"/>
</dbReference>
<dbReference type="InterPro" id="IPR003594">
    <property type="entry name" value="HATPase_dom"/>
</dbReference>
<dbReference type="GO" id="GO:0000155">
    <property type="term" value="F:phosphorelay sensor kinase activity"/>
    <property type="evidence" value="ECO:0007669"/>
    <property type="project" value="InterPro"/>
</dbReference>
<dbReference type="CDD" id="cd01007">
    <property type="entry name" value="PBP2_BvgS_HisK_like"/>
    <property type="match status" value="1"/>
</dbReference>
<protein>
    <recommendedName>
        <fullName evidence="2">histidine kinase</fullName>
        <ecNumber evidence="2">2.7.13.3</ecNumber>
    </recommendedName>
</protein>
<dbReference type="CDD" id="cd00130">
    <property type="entry name" value="PAS"/>
    <property type="match status" value="1"/>
</dbReference>
<keyword evidence="8" id="KW-0902">Two-component regulatory system</keyword>
<evidence type="ECO:0000256" key="8">
    <source>
        <dbReference type="ARBA" id="ARBA00023012"/>
    </source>
</evidence>
<dbReference type="SUPFAM" id="SSF55785">
    <property type="entry name" value="PYP-like sensor domain (PAS domain)"/>
    <property type="match status" value="1"/>
</dbReference>
<evidence type="ECO:0000256" key="3">
    <source>
        <dbReference type="ARBA" id="ARBA00022553"/>
    </source>
</evidence>
<dbReference type="CDD" id="cd00082">
    <property type="entry name" value="HisKA"/>
    <property type="match status" value="1"/>
</dbReference>
<dbReference type="InterPro" id="IPR035965">
    <property type="entry name" value="PAS-like_dom_sf"/>
</dbReference>
<dbReference type="PANTHER" id="PTHR43065">
    <property type="entry name" value="SENSOR HISTIDINE KINASE"/>
    <property type="match status" value="1"/>
</dbReference>
<dbReference type="Proteomes" id="UP000184526">
    <property type="component" value="Unassembled WGS sequence"/>
</dbReference>
<name>A0A1M5YJ09_9CLOT</name>
<dbReference type="Pfam" id="PF02518">
    <property type="entry name" value="HATPase_c"/>
    <property type="match status" value="1"/>
</dbReference>
<evidence type="ECO:0000256" key="5">
    <source>
        <dbReference type="ARBA" id="ARBA00022741"/>
    </source>
</evidence>
<dbReference type="InterPro" id="IPR001638">
    <property type="entry name" value="Solute-binding_3/MltF_N"/>
</dbReference>
<dbReference type="GO" id="GO:0005524">
    <property type="term" value="F:ATP binding"/>
    <property type="evidence" value="ECO:0007669"/>
    <property type="project" value="UniProtKB-KW"/>
</dbReference>
<dbReference type="SUPFAM" id="SSF53850">
    <property type="entry name" value="Periplasmic binding protein-like II"/>
    <property type="match status" value="1"/>
</dbReference>
<dbReference type="RefSeq" id="WP_072832755.1">
    <property type="nucleotide sequence ID" value="NZ_FQXP01000015.1"/>
</dbReference>
<dbReference type="SUPFAM" id="SSF55874">
    <property type="entry name" value="ATPase domain of HSP90 chaperone/DNA topoisomerase II/histidine kinase"/>
    <property type="match status" value="1"/>
</dbReference>
<evidence type="ECO:0000256" key="1">
    <source>
        <dbReference type="ARBA" id="ARBA00000085"/>
    </source>
</evidence>
<dbReference type="EMBL" id="FQXP01000015">
    <property type="protein sequence ID" value="SHI11503.1"/>
    <property type="molecule type" value="Genomic_DNA"/>
</dbReference>